<reference evidence="2 3" key="1">
    <citation type="submission" date="2019-02" db="EMBL/GenBank/DDBJ databases">
        <title>Genome sequencing of the rare red list fungi Bondarzewia mesenterica.</title>
        <authorList>
            <person name="Buettner E."/>
            <person name="Kellner H."/>
        </authorList>
    </citation>
    <scope>NUCLEOTIDE SEQUENCE [LARGE SCALE GENOMIC DNA]</scope>
    <source>
        <strain evidence="2 3">DSM 108281</strain>
    </source>
</reference>
<feature type="compositionally biased region" description="Polar residues" evidence="1">
    <location>
        <begin position="588"/>
        <end position="598"/>
    </location>
</feature>
<dbReference type="OrthoDB" id="3168838at2759"/>
<feature type="compositionally biased region" description="Basic and acidic residues" evidence="1">
    <location>
        <begin position="564"/>
        <end position="573"/>
    </location>
</feature>
<feature type="region of interest" description="Disordered" evidence="1">
    <location>
        <begin position="170"/>
        <end position="193"/>
    </location>
</feature>
<feature type="compositionally biased region" description="Low complexity" evidence="1">
    <location>
        <begin position="548"/>
        <end position="557"/>
    </location>
</feature>
<gene>
    <name evidence="2" type="ORF">EW146_g6690</name>
</gene>
<accession>A0A4S4LPU3</accession>
<feature type="region of interest" description="Disordered" evidence="1">
    <location>
        <begin position="547"/>
        <end position="601"/>
    </location>
</feature>
<name>A0A4S4LPU3_9AGAM</name>
<dbReference type="Proteomes" id="UP000310158">
    <property type="component" value="Unassembled WGS sequence"/>
</dbReference>
<dbReference type="EMBL" id="SGPL01000346">
    <property type="protein sequence ID" value="THH13541.1"/>
    <property type="molecule type" value="Genomic_DNA"/>
</dbReference>
<evidence type="ECO:0000313" key="2">
    <source>
        <dbReference type="EMBL" id="THH13541.1"/>
    </source>
</evidence>
<sequence>MGSKRNKKRRAIEPIGDMPVDRQARVKMEEDQEAVASQLLRSSSSHFAVVSEVDYASLPPLPTSPRRAASVQTRGTYSVTVHDRKVEACTEFPNANPPINTPTRNYDYDADSMRRSRKLVQISPRDQSRLYRLRQDPSVASLLDMYDSHGQLDSKAFSNSPIKEGRAQVQRSGSTLRQLLGNPESDRRKGDMTEGDISWAERFLEYVDLAASPEIVPNLCFVITSEGETVRVGPSARSSSESLALKAPTHPSHTLNFSNAVHPDATLHTDHDHSTNDDLENCPAISSMEVELSVGSDDVKTDIRNSLKQEHSTPQRASEFFGFLLDKERRGNTPKRAPTPSESEPPLPPLPLTFDADSSSDGISPDLGLITAIPSCNNHSTNPPAPSNFENHADLSGSVEAPSSAGSIIEDPPQDALIMNRTPVALLQEGSRARPVQMTPSSLPVSRIPKGPRGSRLSVATHENLFDVQAHTQEQNTPHPHKAGPRPSQIPTRDILRATTNASSSKLHIESRPHTPARSCKGQKRSASQNSTAWSVVDELETALVSGATVTPSASKSKSSRVRPPKDDGKENDPSPNNSIDLSRETNNKTPLNMNNKSRLPVTPARTRVLFEPLQGVPSSPASSSELSPYAQQMMADARKTRARKEVGKKRSRFAVVMTSN</sequence>
<feature type="region of interest" description="Disordered" evidence="1">
    <location>
        <begin position="1"/>
        <end position="22"/>
    </location>
</feature>
<proteinExistence type="predicted"/>
<dbReference type="AlphaFoldDB" id="A0A4S4LPU3"/>
<keyword evidence="3" id="KW-1185">Reference proteome</keyword>
<feature type="region of interest" description="Disordered" evidence="1">
    <location>
        <begin position="501"/>
        <end position="533"/>
    </location>
</feature>
<feature type="compositionally biased region" description="Basic residues" evidence="1">
    <location>
        <begin position="1"/>
        <end position="10"/>
    </location>
</feature>
<evidence type="ECO:0000256" key="1">
    <source>
        <dbReference type="SAM" id="MobiDB-lite"/>
    </source>
</evidence>
<feature type="compositionally biased region" description="Basic and acidic residues" evidence="1">
    <location>
        <begin position="637"/>
        <end position="646"/>
    </location>
</feature>
<evidence type="ECO:0000313" key="3">
    <source>
        <dbReference type="Proteomes" id="UP000310158"/>
    </source>
</evidence>
<organism evidence="2 3">
    <name type="scientific">Bondarzewia mesenterica</name>
    <dbReference type="NCBI Taxonomy" id="1095465"/>
    <lineage>
        <taxon>Eukaryota</taxon>
        <taxon>Fungi</taxon>
        <taxon>Dikarya</taxon>
        <taxon>Basidiomycota</taxon>
        <taxon>Agaricomycotina</taxon>
        <taxon>Agaricomycetes</taxon>
        <taxon>Russulales</taxon>
        <taxon>Bondarzewiaceae</taxon>
        <taxon>Bondarzewia</taxon>
    </lineage>
</organism>
<feature type="compositionally biased region" description="Low complexity" evidence="1">
    <location>
        <begin position="618"/>
        <end position="629"/>
    </location>
</feature>
<feature type="region of interest" description="Disordered" evidence="1">
    <location>
        <begin position="615"/>
        <end position="650"/>
    </location>
</feature>
<feature type="region of interest" description="Disordered" evidence="1">
    <location>
        <begin position="306"/>
        <end position="414"/>
    </location>
</feature>
<protein>
    <submittedName>
        <fullName evidence="2">Uncharacterized protein</fullName>
    </submittedName>
</protein>
<comment type="caution">
    <text evidence="2">The sequence shown here is derived from an EMBL/GenBank/DDBJ whole genome shotgun (WGS) entry which is preliminary data.</text>
</comment>
<feature type="region of interest" description="Disordered" evidence="1">
    <location>
        <begin position="428"/>
        <end position="456"/>
    </location>
</feature>